<reference evidence="2" key="2">
    <citation type="submission" date="2020-09" db="EMBL/GenBank/DDBJ databases">
        <authorList>
            <person name="Sun Q."/>
            <person name="Ohkuma M."/>
        </authorList>
    </citation>
    <scope>NUCLEOTIDE SEQUENCE</scope>
    <source>
        <strain evidence="2">JCM 19831</strain>
    </source>
</reference>
<dbReference type="Proteomes" id="UP000642070">
    <property type="component" value="Unassembled WGS sequence"/>
</dbReference>
<dbReference type="AlphaFoldDB" id="A0A917X5H5"/>
<sequence length="172" mass="18247">MLLSLVHDTGRQHANATTATGAAACHDGRPDHRMHQRAGQHNGHERAAAPSATVDVKANTEAVCNAVVAAYKAEEAQLLPLGSAMAKASLSHDQQQIAKVKADAEVVLSRLDKVIDAELAKAADPAAKAAIKHYSVIYADTWRADSYATIDPIDEMDKANAAVKPYCPALKM</sequence>
<name>A0A917X5H5_9ACTN</name>
<feature type="region of interest" description="Disordered" evidence="1">
    <location>
        <begin position="1"/>
        <end position="53"/>
    </location>
</feature>
<evidence type="ECO:0000313" key="2">
    <source>
        <dbReference type="EMBL" id="GGM69830.1"/>
    </source>
</evidence>
<keyword evidence="3" id="KW-1185">Reference proteome</keyword>
<protein>
    <submittedName>
        <fullName evidence="2">Uncharacterized protein</fullName>
    </submittedName>
</protein>
<gene>
    <name evidence="2" type="ORF">GCM10007977_084490</name>
</gene>
<accession>A0A917X5H5</accession>
<feature type="compositionally biased region" description="Low complexity" evidence="1">
    <location>
        <begin position="14"/>
        <end position="24"/>
    </location>
</feature>
<evidence type="ECO:0000256" key="1">
    <source>
        <dbReference type="SAM" id="MobiDB-lite"/>
    </source>
</evidence>
<organism evidence="2 3">
    <name type="scientific">Dactylosporangium sucinum</name>
    <dbReference type="NCBI Taxonomy" id="1424081"/>
    <lineage>
        <taxon>Bacteria</taxon>
        <taxon>Bacillati</taxon>
        <taxon>Actinomycetota</taxon>
        <taxon>Actinomycetes</taxon>
        <taxon>Micromonosporales</taxon>
        <taxon>Micromonosporaceae</taxon>
        <taxon>Dactylosporangium</taxon>
    </lineage>
</organism>
<reference evidence="2" key="1">
    <citation type="journal article" date="2014" name="Int. J. Syst. Evol. Microbiol.">
        <title>Complete genome sequence of Corynebacterium casei LMG S-19264T (=DSM 44701T), isolated from a smear-ripened cheese.</title>
        <authorList>
            <consortium name="US DOE Joint Genome Institute (JGI-PGF)"/>
            <person name="Walter F."/>
            <person name="Albersmeier A."/>
            <person name="Kalinowski J."/>
            <person name="Ruckert C."/>
        </authorList>
    </citation>
    <scope>NUCLEOTIDE SEQUENCE</scope>
    <source>
        <strain evidence="2">JCM 19831</strain>
    </source>
</reference>
<comment type="caution">
    <text evidence="2">The sequence shown here is derived from an EMBL/GenBank/DDBJ whole genome shotgun (WGS) entry which is preliminary data.</text>
</comment>
<dbReference type="EMBL" id="BMPI01000059">
    <property type="protein sequence ID" value="GGM69830.1"/>
    <property type="molecule type" value="Genomic_DNA"/>
</dbReference>
<proteinExistence type="predicted"/>
<evidence type="ECO:0000313" key="3">
    <source>
        <dbReference type="Proteomes" id="UP000642070"/>
    </source>
</evidence>
<dbReference type="RefSeq" id="WP_190255692.1">
    <property type="nucleotide sequence ID" value="NZ_BMPI01000059.1"/>
</dbReference>